<dbReference type="InterPro" id="IPR000905">
    <property type="entry name" value="Gcp-like_dom"/>
</dbReference>
<dbReference type="RefSeq" id="WP_183981005.1">
    <property type="nucleotide sequence ID" value="NZ_JACHEB010000013.1"/>
</dbReference>
<accession>A0A9X0QIY9</accession>
<keyword evidence="3" id="KW-1185">Reference proteome</keyword>
<protein>
    <submittedName>
        <fullName evidence="2">tRNA threonylcarbamoyladenosine biosynthesis protein TsaB</fullName>
    </submittedName>
</protein>
<evidence type="ECO:0000313" key="3">
    <source>
        <dbReference type="Proteomes" id="UP000535182"/>
    </source>
</evidence>
<dbReference type="GO" id="GO:0002949">
    <property type="term" value="P:tRNA threonylcarbamoyladenosine modification"/>
    <property type="evidence" value="ECO:0007669"/>
    <property type="project" value="InterPro"/>
</dbReference>
<dbReference type="Proteomes" id="UP000535182">
    <property type="component" value="Unassembled WGS sequence"/>
</dbReference>
<feature type="domain" description="Gcp-like" evidence="1">
    <location>
        <begin position="31"/>
        <end position="125"/>
    </location>
</feature>
<reference evidence="2 3" key="1">
    <citation type="submission" date="2020-08" db="EMBL/GenBank/DDBJ databases">
        <title>Genomic Encyclopedia of Type Strains, Phase IV (KMG-V): Genome sequencing to study the core and pangenomes of soil and plant-associated prokaryotes.</title>
        <authorList>
            <person name="Whitman W."/>
        </authorList>
    </citation>
    <scope>NUCLEOTIDE SEQUENCE [LARGE SCALE GENOMIC DNA]</scope>
    <source>
        <strain evidence="2 3">X5P2</strain>
    </source>
</reference>
<dbReference type="Pfam" id="PF00814">
    <property type="entry name" value="TsaD"/>
    <property type="match status" value="1"/>
</dbReference>
<dbReference type="InterPro" id="IPR022496">
    <property type="entry name" value="T6A_TsaB"/>
</dbReference>
<sequence>MIHTAGAEGSVALGDADAAQTIVATEVLPGRTSSERLVPAVRRLMQASGWKLSELAAVVVVHGPGSFTGVRVGVSAAKGLSEAGGVPLVAVSRLALLAGSVGDDGEKVHVVLDAGRGEFYYGEYVGRRCVREVLMSAQDVIAAASGGLVVVCEAKVAESLASLRLRLVEEPSAADALPFAVERVASGEFDDASTLDANYLRRTDAEIFAKPALPRPAR</sequence>
<dbReference type="InterPro" id="IPR043129">
    <property type="entry name" value="ATPase_NBD"/>
</dbReference>
<organism evidence="2 3">
    <name type="scientific">Tunturiibacter gelidiferens</name>
    <dbReference type="NCBI Taxonomy" id="3069689"/>
    <lineage>
        <taxon>Bacteria</taxon>
        <taxon>Pseudomonadati</taxon>
        <taxon>Acidobacteriota</taxon>
        <taxon>Terriglobia</taxon>
        <taxon>Terriglobales</taxon>
        <taxon>Acidobacteriaceae</taxon>
        <taxon>Tunturiibacter</taxon>
    </lineage>
</organism>
<dbReference type="AlphaFoldDB" id="A0A9X0QIY9"/>
<dbReference type="NCBIfam" id="TIGR03725">
    <property type="entry name" value="T6A_YeaZ"/>
    <property type="match status" value="1"/>
</dbReference>
<name>A0A9X0QIY9_9BACT</name>
<evidence type="ECO:0000259" key="1">
    <source>
        <dbReference type="Pfam" id="PF00814"/>
    </source>
</evidence>
<gene>
    <name evidence="2" type="ORF">HDF14_004767</name>
</gene>
<dbReference type="EMBL" id="JACHEB010000013">
    <property type="protein sequence ID" value="MBB5331129.1"/>
    <property type="molecule type" value="Genomic_DNA"/>
</dbReference>
<dbReference type="SUPFAM" id="SSF53067">
    <property type="entry name" value="Actin-like ATPase domain"/>
    <property type="match status" value="2"/>
</dbReference>
<evidence type="ECO:0000313" key="2">
    <source>
        <dbReference type="EMBL" id="MBB5331129.1"/>
    </source>
</evidence>
<proteinExistence type="predicted"/>
<dbReference type="Gene3D" id="3.30.420.40">
    <property type="match status" value="2"/>
</dbReference>
<comment type="caution">
    <text evidence="2">The sequence shown here is derived from an EMBL/GenBank/DDBJ whole genome shotgun (WGS) entry which is preliminary data.</text>
</comment>